<dbReference type="CDD" id="cd04047">
    <property type="entry name" value="C2B_Copine"/>
    <property type="match status" value="1"/>
</dbReference>
<dbReference type="PROSITE" id="PS50004">
    <property type="entry name" value="C2"/>
    <property type="match status" value="2"/>
</dbReference>
<evidence type="ECO:0008006" key="7">
    <source>
        <dbReference type="Google" id="ProtNLM"/>
    </source>
</evidence>
<evidence type="ECO:0000259" key="3">
    <source>
        <dbReference type="PROSITE" id="PS50004"/>
    </source>
</evidence>
<keyword evidence="2" id="KW-0677">Repeat</keyword>
<protein>
    <recommendedName>
        <fullName evidence="7">C2 domain-containing protein</fullName>
    </recommendedName>
</protein>
<comment type="similarity">
    <text evidence="1">Belongs to the copine family.</text>
</comment>
<dbReference type="SMART" id="SM00327">
    <property type="entry name" value="VWA"/>
    <property type="match status" value="1"/>
</dbReference>
<dbReference type="Gene3D" id="2.60.40.150">
    <property type="entry name" value="C2 domain"/>
    <property type="match status" value="2"/>
</dbReference>
<dbReference type="Pfam" id="PF07002">
    <property type="entry name" value="Copine"/>
    <property type="match status" value="1"/>
</dbReference>
<dbReference type="CDD" id="cd04048">
    <property type="entry name" value="C2A_Copine"/>
    <property type="match status" value="1"/>
</dbReference>
<dbReference type="InterPro" id="IPR035892">
    <property type="entry name" value="C2_domain_sf"/>
</dbReference>
<dbReference type="Pfam" id="PF00168">
    <property type="entry name" value="C2"/>
    <property type="match status" value="3"/>
</dbReference>
<dbReference type="EMBL" id="BRYB01005401">
    <property type="protein sequence ID" value="GMI24059.1"/>
    <property type="molecule type" value="Genomic_DNA"/>
</dbReference>
<organism evidence="5 6">
    <name type="scientific">Tetraparma gracilis</name>
    <dbReference type="NCBI Taxonomy" id="2962635"/>
    <lineage>
        <taxon>Eukaryota</taxon>
        <taxon>Sar</taxon>
        <taxon>Stramenopiles</taxon>
        <taxon>Ochrophyta</taxon>
        <taxon>Bolidophyceae</taxon>
        <taxon>Parmales</taxon>
        <taxon>Triparmaceae</taxon>
        <taxon>Tetraparma</taxon>
    </lineage>
</organism>
<dbReference type="PANTHER" id="PTHR10857">
    <property type="entry name" value="COPINE"/>
    <property type="match status" value="1"/>
</dbReference>
<proteinExistence type="inferred from homology"/>
<feature type="domain" description="C2" evidence="3">
    <location>
        <begin position="1"/>
        <end position="151"/>
    </location>
</feature>
<dbReference type="InterPro" id="IPR036465">
    <property type="entry name" value="vWFA_dom_sf"/>
</dbReference>
<evidence type="ECO:0000256" key="1">
    <source>
        <dbReference type="ARBA" id="ARBA00009048"/>
    </source>
</evidence>
<dbReference type="Proteomes" id="UP001165060">
    <property type="component" value="Unassembled WGS sequence"/>
</dbReference>
<dbReference type="InterPro" id="IPR037768">
    <property type="entry name" value="C2B_Copine"/>
</dbReference>
<evidence type="ECO:0000259" key="4">
    <source>
        <dbReference type="PROSITE" id="PS50234"/>
    </source>
</evidence>
<dbReference type="InterPro" id="IPR045052">
    <property type="entry name" value="Copine"/>
</dbReference>
<gene>
    <name evidence="5" type="ORF">TeGR_g13052</name>
</gene>
<keyword evidence="6" id="KW-1185">Reference proteome</keyword>
<accession>A0ABQ6MD03</accession>
<dbReference type="SUPFAM" id="SSF53300">
    <property type="entry name" value="vWA-like"/>
    <property type="match status" value="1"/>
</dbReference>
<dbReference type="InterPro" id="IPR002035">
    <property type="entry name" value="VWF_A"/>
</dbReference>
<dbReference type="SUPFAM" id="SSF49562">
    <property type="entry name" value="C2 domain (Calcium/lipid-binding domain, CaLB)"/>
    <property type="match status" value="2"/>
</dbReference>
<dbReference type="InterPro" id="IPR000008">
    <property type="entry name" value="C2_dom"/>
</dbReference>
<name>A0ABQ6MD03_9STRA</name>
<dbReference type="SMART" id="SM00239">
    <property type="entry name" value="C2"/>
    <property type="match status" value="2"/>
</dbReference>
<evidence type="ECO:0000313" key="6">
    <source>
        <dbReference type="Proteomes" id="UP001165060"/>
    </source>
</evidence>
<dbReference type="PANTHER" id="PTHR10857:SF106">
    <property type="entry name" value="C2 DOMAIN-CONTAINING PROTEIN"/>
    <property type="match status" value="1"/>
</dbReference>
<feature type="domain" description="C2" evidence="3">
    <location>
        <begin position="161"/>
        <end position="286"/>
    </location>
</feature>
<dbReference type="InterPro" id="IPR010734">
    <property type="entry name" value="Copine_C"/>
</dbReference>
<dbReference type="PROSITE" id="PS50234">
    <property type="entry name" value="VWFA"/>
    <property type="match status" value="1"/>
</dbReference>
<feature type="domain" description="VWFA" evidence="4">
    <location>
        <begin position="325"/>
        <end position="556"/>
    </location>
</feature>
<evidence type="ECO:0000256" key="2">
    <source>
        <dbReference type="ARBA" id="ARBA00022737"/>
    </source>
</evidence>
<comment type="caution">
    <text evidence="5">The sequence shown here is derived from an EMBL/GenBank/DDBJ whole genome shotgun (WGS) entry which is preliminary data.</text>
</comment>
<reference evidence="5 6" key="1">
    <citation type="journal article" date="2023" name="Commun. Biol.">
        <title>Genome analysis of Parmales, the sister group of diatoms, reveals the evolutionary specialization of diatoms from phago-mixotrophs to photoautotrophs.</title>
        <authorList>
            <person name="Ban H."/>
            <person name="Sato S."/>
            <person name="Yoshikawa S."/>
            <person name="Yamada K."/>
            <person name="Nakamura Y."/>
            <person name="Ichinomiya M."/>
            <person name="Sato N."/>
            <person name="Blanc-Mathieu R."/>
            <person name="Endo H."/>
            <person name="Kuwata A."/>
            <person name="Ogata H."/>
        </authorList>
    </citation>
    <scope>NUCLEOTIDE SEQUENCE [LARGE SCALE GENOMIC DNA]</scope>
</reference>
<evidence type="ECO:0000313" key="5">
    <source>
        <dbReference type="EMBL" id="GMI24059.1"/>
    </source>
</evidence>
<sequence>MASFAANTPSSSAATTLEVACYARDLPNMDRASKTDPFCVVTLCKHEEGVTCDEAGHVTMGGLLVLKELDNKHLSGEEVCRTEVVHDNLNPDFATSFKIQYLFEQSNTLLMIKVYDEDKVGSSDLKDHELVGTTYVTVGQLMGAPSNCVTRSIRRPGKSGNFGSVTLRAEEVCECLDTVRLQFAGLKLANKDGFFGKSDPFLQISRVNEDGSFSLVHKTEVVMDNLSPTWKEETLSVSMLCNNDYHRPLRLQVYDWDKDGSHDDMGFVDTTLANIVANVGRPEGRLPVKCGGKAAGQLYAAAATVIQNRPPPTLTTYMSGGLQLSMMVAVDFTGSNRAPTDPNSLHFTDPNSYNQYQKAIEQIGSVLEPYDSDKKFPIWGFGGYGGFPPTWNPETRKGKTTSHCFDLCTESEEVNGVKGLLDAYQGSFTAGYELELSGPTNFSPIIEKARAHSVEVARQNGGQAYSVLLIITDGAITDVKDTKHSIIGACEEPMSIIIVGVGDYNFKEMVTLDGDGEDGLQTKDGHKASRDIVQFVPFRDFQGDSAALASATLAELPAQVVEHLQRKGVQPKDRPGAEGFEKVVKGVTGMKLAA</sequence>